<dbReference type="STRING" id="139420.A0A371D193"/>
<dbReference type="OrthoDB" id="408631at2759"/>
<accession>A0A371D193</accession>
<feature type="domain" description="Alpha/beta hydrolase fold-3" evidence="2">
    <location>
        <begin position="61"/>
        <end position="278"/>
    </location>
</feature>
<keyword evidence="1" id="KW-0378">Hydrolase</keyword>
<dbReference type="PANTHER" id="PTHR48081">
    <property type="entry name" value="AB HYDROLASE SUPERFAMILY PROTEIN C4A8.06C"/>
    <property type="match status" value="1"/>
</dbReference>
<keyword evidence="4" id="KW-1185">Reference proteome</keyword>
<dbReference type="InterPro" id="IPR050300">
    <property type="entry name" value="GDXG_lipolytic_enzyme"/>
</dbReference>
<dbReference type="GO" id="GO:0016787">
    <property type="term" value="F:hydrolase activity"/>
    <property type="evidence" value="ECO:0007669"/>
    <property type="project" value="UniProtKB-KW"/>
</dbReference>
<sequence length="308" mass="34519">MAYTRRYARIALAPFADYCGERLHPDLQYNISDRRVSVNDGEVTVRVLTPATGNRETFPVLVWFHGGGWNMGDLDMDDYYLRTLCIDFQLAVVNVEYRLVPEHRFPTAFNDCYAALKWVLSKVDEFNADVKKGFLVGGDSAGGSLAAAVALQARDDPFFHGRGLTGQFLREPATCHPDAYPERFKAELRSFAQGKEALLLNSGVMRSYYSDYLDGASPSDLRISPLAAPTHAGLPPAFIQVQELDPLRDDGVAYEKALREAGVKTRLFRYKGTLHGFQYFFPTLPTAVQIDRDGREGIRWLLDQTSSC</sequence>
<dbReference type="InterPro" id="IPR029058">
    <property type="entry name" value="AB_hydrolase_fold"/>
</dbReference>
<proteinExistence type="predicted"/>
<dbReference type="SUPFAM" id="SSF53474">
    <property type="entry name" value="alpha/beta-Hydrolases"/>
    <property type="match status" value="1"/>
</dbReference>
<evidence type="ECO:0000259" key="2">
    <source>
        <dbReference type="Pfam" id="PF07859"/>
    </source>
</evidence>
<dbReference type="InterPro" id="IPR013094">
    <property type="entry name" value="AB_hydrolase_3"/>
</dbReference>
<gene>
    <name evidence="3" type="ORF">OH76DRAFT_883784</name>
</gene>
<evidence type="ECO:0000256" key="1">
    <source>
        <dbReference type="ARBA" id="ARBA00022801"/>
    </source>
</evidence>
<name>A0A371D193_9APHY</name>
<evidence type="ECO:0000313" key="3">
    <source>
        <dbReference type="EMBL" id="RDX46302.1"/>
    </source>
</evidence>
<reference evidence="3 4" key="1">
    <citation type="journal article" date="2018" name="Biotechnol. Biofuels">
        <title>Integrative visual omics of the white-rot fungus Polyporus brumalis exposes the biotechnological potential of its oxidative enzymes for delignifying raw plant biomass.</title>
        <authorList>
            <person name="Miyauchi S."/>
            <person name="Rancon A."/>
            <person name="Drula E."/>
            <person name="Hage H."/>
            <person name="Chaduli D."/>
            <person name="Favel A."/>
            <person name="Grisel S."/>
            <person name="Henrissat B."/>
            <person name="Herpoel-Gimbert I."/>
            <person name="Ruiz-Duenas F.J."/>
            <person name="Chevret D."/>
            <person name="Hainaut M."/>
            <person name="Lin J."/>
            <person name="Wang M."/>
            <person name="Pangilinan J."/>
            <person name="Lipzen A."/>
            <person name="Lesage-Meessen L."/>
            <person name="Navarro D."/>
            <person name="Riley R."/>
            <person name="Grigoriev I.V."/>
            <person name="Zhou S."/>
            <person name="Raouche S."/>
            <person name="Rosso M.N."/>
        </authorList>
    </citation>
    <scope>NUCLEOTIDE SEQUENCE [LARGE SCALE GENOMIC DNA]</scope>
    <source>
        <strain evidence="3 4">BRFM 1820</strain>
    </source>
</reference>
<dbReference type="Pfam" id="PF07859">
    <property type="entry name" value="Abhydrolase_3"/>
    <property type="match status" value="1"/>
</dbReference>
<dbReference type="AlphaFoldDB" id="A0A371D193"/>
<dbReference type="Proteomes" id="UP000256964">
    <property type="component" value="Unassembled WGS sequence"/>
</dbReference>
<evidence type="ECO:0000313" key="4">
    <source>
        <dbReference type="Proteomes" id="UP000256964"/>
    </source>
</evidence>
<dbReference type="EMBL" id="KZ857428">
    <property type="protein sequence ID" value="RDX46302.1"/>
    <property type="molecule type" value="Genomic_DNA"/>
</dbReference>
<dbReference type="PANTHER" id="PTHR48081:SF8">
    <property type="entry name" value="ALPHA_BETA HYDROLASE FOLD-3 DOMAIN-CONTAINING PROTEIN-RELATED"/>
    <property type="match status" value="1"/>
</dbReference>
<protein>
    <recommendedName>
        <fullName evidence="2">Alpha/beta hydrolase fold-3 domain-containing protein</fullName>
    </recommendedName>
</protein>
<organism evidence="3 4">
    <name type="scientific">Lentinus brumalis</name>
    <dbReference type="NCBI Taxonomy" id="2498619"/>
    <lineage>
        <taxon>Eukaryota</taxon>
        <taxon>Fungi</taxon>
        <taxon>Dikarya</taxon>
        <taxon>Basidiomycota</taxon>
        <taxon>Agaricomycotina</taxon>
        <taxon>Agaricomycetes</taxon>
        <taxon>Polyporales</taxon>
        <taxon>Polyporaceae</taxon>
        <taxon>Lentinus</taxon>
    </lineage>
</organism>
<dbReference type="Gene3D" id="3.40.50.1820">
    <property type="entry name" value="alpha/beta hydrolase"/>
    <property type="match status" value="1"/>
</dbReference>